<comment type="pathway">
    <text evidence="3 12">Nucleotide-sugar biosynthesis; GDP-alpha-D-mannose biosynthesis; alpha-D-mannose 1-phosphate from D-fructose 6-phosphate: step 1/2.</text>
</comment>
<dbReference type="InterPro" id="IPR014710">
    <property type="entry name" value="RmlC-like_jellyroll"/>
</dbReference>
<evidence type="ECO:0000313" key="18">
    <source>
        <dbReference type="Proteomes" id="UP000777482"/>
    </source>
</evidence>
<dbReference type="InterPro" id="IPR018050">
    <property type="entry name" value="Pmannose_isomerase-type1_CS"/>
</dbReference>
<dbReference type="PANTHER" id="PTHR10309:SF0">
    <property type="entry name" value="MANNOSE-6-PHOSPHATE ISOMERASE"/>
    <property type="match status" value="1"/>
</dbReference>
<dbReference type="PANTHER" id="PTHR10309">
    <property type="entry name" value="MANNOSE-6-PHOSPHATE ISOMERASE"/>
    <property type="match status" value="1"/>
</dbReference>
<evidence type="ECO:0000256" key="1">
    <source>
        <dbReference type="ARBA" id="ARBA00000757"/>
    </source>
</evidence>
<evidence type="ECO:0000256" key="10">
    <source>
        <dbReference type="RuleBase" id="RU000611"/>
    </source>
</evidence>
<comment type="similarity">
    <text evidence="4 11">Belongs to the mannose-6-phosphate isomerase type 1 family.</text>
</comment>
<sequence length="821" mass="88324">MSPPDSPASSDREPDSGEENAARDLAGALERVGLNPDASAGDGTDSEDSSGSDQGSTVDSSEDGDSGSGRSRRSSLLSDDDAGAYARTVILATISRGNPTSPPSTSSRYNKLAFYQSLILQFGRFVSVFLQKKTRLLILSDSLTGLASEGGLPDSIVKCKTILRTIHITIREYLEVVRCGGNVATEVPRYSSVAKLRAALRGNKSNKLVPRALAKSQLLTVFMIDVPKTLHAFTLSTIAKTEAHAGAGDAGEGYQAPQGGPRFEEGKENSHKALDSTDERSIANRLAAAEKADKEDENAGNAYAGVGAAEAHGNKPSRGAQIDAELQKEEEELLAKKDNVLLGLDGTELVLERNGYAATMEKFLVLTCSLICKRRVHALSSVSPTRIRSAGSSDYTNTMTVSPVFELVCGAQSYDWGKLGKNGSKVSHFAQGLPDFEYDEEKPYAELWMGTHPSCPSKLLSSGEDLKAYVKAHPELLGDKVVEKFGDDLPFLFKVLAIRKALSIQAHPDKKLAQKLHAERPDVYKDPNHKPEMAVALTDFSGFCGFRPPSEIASFLDQVPEFAAVVGSSVADSFKSKFLSGSPSEEEKKAGLKEVFEPLMKADDKLVQEQAAKLVKRVESDGAGFDKVERELIETLHGDFEGDVGIFCTFVLNIVHLKPGEAAFLKADEPHAYLDGDIMECMATSDNVVRAGLTPKLRDVPTLVSMLTYTSSPPSEQIMDPVGFRSTQHTTLYDPPIDEFSVLLTDLKDGETESFDAIDGPSILIFTQLEGGKGSAASLKSSQGEEKVTREGQVFFIGAGEKVEIAAQGGRVVSYRAFVEA</sequence>
<dbReference type="PROSITE" id="PS00966">
    <property type="entry name" value="PMI_I_2"/>
    <property type="match status" value="1"/>
</dbReference>
<feature type="region of interest" description="Disordered" evidence="13">
    <location>
        <begin position="246"/>
        <end position="281"/>
    </location>
</feature>
<dbReference type="SUPFAM" id="SSF51182">
    <property type="entry name" value="RmlC-like cupins"/>
    <property type="match status" value="1"/>
</dbReference>
<comment type="caution">
    <text evidence="17">The sequence shown here is derived from an EMBL/GenBank/DDBJ whole genome shotgun (WGS) entry which is preliminary data.</text>
</comment>
<protein>
    <recommendedName>
        <fullName evidence="6 10">Mannose-6-phosphate isomerase</fullName>
        <ecNumber evidence="5 10">5.3.1.8</ecNumber>
    </recommendedName>
</protein>
<evidence type="ECO:0000256" key="9">
    <source>
        <dbReference type="ARBA" id="ARBA00023235"/>
    </source>
</evidence>
<comment type="function">
    <text evidence="2">Involved in the synthesis of the GDP-mannose and dolichol-phosphate-mannose required for a number of critical mannosyl transfer reactions.</text>
</comment>
<accession>A0A9P6VYD3</accession>
<evidence type="ECO:0000256" key="12">
    <source>
        <dbReference type="RuleBase" id="RU004248"/>
    </source>
</evidence>
<dbReference type="InterPro" id="IPR046457">
    <property type="entry name" value="PMI_typeI_cat"/>
</dbReference>
<feature type="compositionally biased region" description="Basic and acidic residues" evidence="13">
    <location>
        <begin position="262"/>
        <end position="281"/>
    </location>
</feature>
<comment type="catalytic activity">
    <reaction evidence="1 10">
        <text>D-mannose 6-phosphate = D-fructose 6-phosphate</text>
        <dbReference type="Rhea" id="RHEA:12356"/>
        <dbReference type="ChEBI" id="CHEBI:58735"/>
        <dbReference type="ChEBI" id="CHEBI:61527"/>
        <dbReference type="EC" id="5.3.1.8"/>
    </reaction>
</comment>
<dbReference type="OrthoDB" id="6605218at2759"/>
<dbReference type="Proteomes" id="UP000777482">
    <property type="component" value="Unassembled WGS sequence"/>
</dbReference>
<dbReference type="AlphaFoldDB" id="A0A9P6VYD3"/>
<gene>
    <name evidence="17" type="primary">PMI1</name>
    <name evidence="17" type="ORF">C6P46_005168</name>
</gene>
<evidence type="ECO:0000256" key="4">
    <source>
        <dbReference type="ARBA" id="ARBA00010772"/>
    </source>
</evidence>
<dbReference type="Gene3D" id="2.60.120.10">
    <property type="entry name" value="Jelly Rolls"/>
    <property type="match status" value="2"/>
</dbReference>
<evidence type="ECO:0000313" key="17">
    <source>
        <dbReference type="EMBL" id="KAG0659393.1"/>
    </source>
</evidence>
<comment type="cofactor">
    <cofactor evidence="10">
        <name>Zn(2+)</name>
        <dbReference type="ChEBI" id="CHEBI:29105"/>
    </cofactor>
    <text evidence="10">Binds 1 zinc ion per subunit.</text>
</comment>
<evidence type="ECO:0000256" key="6">
    <source>
        <dbReference type="ARBA" id="ARBA00018236"/>
    </source>
</evidence>
<dbReference type="InterPro" id="IPR001250">
    <property type="entry name" value="Man6P_Isoase-1"/>
</dbReference>
<evidence type="ECO:0000256" key="13">
    <source>
        <dbReference type="SAM" id="MobiDB-lite"/>
    </source>
</evidence>
<dbReference type="InterPro" id="IPR046456">
    <property type="entry name" value="PMI_typeI_C"/>
</dbReference>
<feature type="domain" description="Phosphomannose isomerase type I catalytic" evidence="15">
    <location>
        <begin position="404"/>
        <end position="548"/>
    </location>
</feature>
<evidence type="ECO:0000256" key="7">
    <source>
        <dbReference type="ARBA" id="ARBA00022723"/>
    </source>
</evidence>
<evidence type="ECO:0000259" key="14">
    <source>
        <dbReference type="Pfam" id="PF01238"/>
    </source>
</evidence>
<dbReference type="GO" id="GO:0008270">
    <property type="term" value="F:zinc ion binding"/>
    <property type="evidence" value="ECO:0007669"/>
    <property type="project" value="InterPro"/>
</dbReference>
<dbReference type="InterPro" id="IPR011051">
    <property type="entry name" value="RmlC_Cupin_sf"/>
</dbReference>
<dbReference type="PRINTS" id="PR00714">
    <property type="entry name" value="MAN6PISMRASE"/>
</dbReference>
<keyword evidence="18" id="KW-1185">Reference proteome</keyword>
<dbReference type="GO" id="GO:0005829">
    <property type="term" value="C:cytosol"/>
    <property type="evidence" value="ECO:0007669"/>
    <property type="project" value="TreeGrafter"/>
</dbReference>
<evidence type="ECO:0000256" key="5">
    <source>
        <dbReference type="ARBA" id="ARBA00011956"/>
    </source>
</evidence>
<organism evidence="17 18">
    <name type="scientific">Rhodotorula mucilaginosa</name>
    <name type="common">Yeast</name>
    <name type="synonym">Rhodotorula rubra</name>
    <dbReference type="NCBI Taxonomy" id="5537"/>
    <lineage>
        <taxon>Eukaryota</taxon>
        <taxon>Fungi</taxon>
        <taxon>Dikarya</taxon>
        <taxon>Basidiomycota</taxon>
        <taxon>Pucciniomycotina</taxon>
        <taxon>Microbotryomycetes</taxon>
        <taxon>Sporidiobolales</taxon>
        <taxon>Sporidiobolaceae</taxon>
        <taxon>Rhodotorula</taxon>
    </lineage>
</organism>
<keyword evidence="7" id="KW-0479">Metal-binding</keyword>
<dbReference type="InterPro" id="IPR016305">
    <property type="entry name" value="Mannose-6-P_Isomerase"/>
</dbReference>
<dbReference type="Gene3D" id="1.10.441.10">
    <property type="entry name" value="Phosphomannose Isomerase, domain 2"/>
    <property type="match status" value="1"/>
</dbReference>
<dbReference type="Pfam" id="PF01238">
    <property type="entry name" value="PMI_typeI_C"/>
    <property type="match status" value="1"/>
</dbReference>
<dbReference type="NCBIfam" id="TIGR00218">
    <property type="entry name" value="manA"/>
    <property type="match status" value="1"/>
</dbReference>
<feature type="domain" description="Phosphomannose isomerase type I C-terminal" evidence="14">
    <location>
        <begin position="732"/>
        <end position="768"/>
    </location>
</feature>
<proteinExistence type="inferred from homology"/>
<name>A0A9P6VYD3_RHOMI</name>
<dbReference type="EC" id="5.3.1.8" evidence="5 10"/>
<keyword evidence="9 10" id="KW-0413">Isomerase</keyword>
<evidence type="ECO:0000259" key="15">
    <source>
        <dbReference type="Pfam" id="PF20511"/>
    </source>
</evidence>
<dbReference type="GO" id="GO:0004476">
    <property type="term" value="F:mannose-6-phosphate isomerase activity"/>
    <property type="evidence" value="ECO:0007669"/>
    <property type="project" value="UniProtKB-EC"/>
</dbReference>
<reference evidence="17 18" key="1">
    <citation type="submission" date="2020-11" db="EMBL/GenBank/DDBJ databases">
        <title>Kefir isolates.</title>
        <authorList>
            <person name="Marcisauskas S."/>
            <person name="Kim Y."/>
            <person name="Blasche S."/>
        </authorList>
    </citation>
    <scope>NUCLEOTIDE SEQUENCE [LARGE SCALE GENOMIC DNA]</scope>
    <source>
        <strain evidence="17 18">KR</strain>
    </source>
</reference>
<dbReference type="Pfam" id="PF20512">
    <property type="entry name" value="PMI_typeI_hel"/>
    <property type="match status" value="1"/>
</dbReference>
<dbReference type="Pfam" id="PF20511">
    <property type="entry name" value="PMI_typeI_cat"/>
    <property type="match status" value="1"/>
</dbReference>
<dbReference type="EMBL" id="PUHQ01000054">
    <property type="protein sequence ID" value="KAG0659393.1"/>
    <property type="molecule type" value="Genomic_DNA"/>
</dbReference>
<dbReference type="InterPro" id="IPR046458">
    <property type="entry name" value="PMI_typeI_hel"/>
</dbReference>
<dbReference type="CDD" id="cd07011">
    <property type="entry name" value="cupin_PMI_type_I_N"/>
    <property type="match status" value="1"/>
</dbReference>
<keyword evidence="8 10" id="KW-0862">Zinc</keyword>
<evidence type="ECO:0000256" key="8">
    <source>
        <dbReference type="ARBA" id="ARBA00022833"/>
    </source>
</evidence>
<evidence type="ECO:0000256" key="11">
    <source>
        <dbReference type="RuleBase" id="RU004189"/>
    </source>
</evidence>
<evidence type="ECO:0000259" key="16">
    <source>
        <dbReference type="Pfam" id="PF20512"/>
    </source>
</evidence>
<feature type="region of interest" description="Disordered" evidence="13">
    <location>
        <begin position="1"/>
        <end position="78"/>
    </location>
</feature>
<dbReference type="GO" id="GO:0005975">
    <property type="term" value="P:carbohydrate metabolic process"/>
    <property type="evidence" value="ECO:0007669"/>
    <property type="project" value="InterPro"/>
</dbReference>
<evidence type="ECO:0000256" key="2">
    <source>
        <dbReference type="ARBA" id="ARBA00002564"/>
    </source>
</evidence>
<evidence type="ECO:0000256" key="3">
    <source>
        <dbReference type="ARBA" id="ARBA00004666"/>
    </source>
</evidence>
<dbReference type="PROSITE" id="PS00965">
    <property type="entry name" value="PMI_I_1"/>
    <property type="match status" value="1"/>
</dbReference>
<dbReference type="GO" id="GO:0009298">
    <property type="term" value="P:GDP-mannose biosynthetic process"/>
    <property type="evidence" value="ECO:0007669"/>
    <property type="project" value="InterPro"/>
</dbReference>
<feature type="domain" description="Phosphomannose isomerase type I helical insertion" evidence="16">
    <location>
        <begin position="566"/>
        <end position="652"/>
    </location>
</feature>